<comment type="caution">
    <text evidence="7">The sequence shown here is derived from an EMBL/GenBank/DDBJ whole genome shotgun (WGS) entry which is preliminary data.</text>
</comment>
<dbReference type="FunFam" id="1.10.630.10:FF:000007">
    <property type="entry name" value="Cytochrome P450 76C4"/>
    <property type="match status" value="2"/>
</dbReference>
<dbReference type="EMBL" id="JAIQCV010000012">
    <property type="protein sequence ID" value="KAH1039671.1"/>
    <property type="molecule type" value="Genomic_DNA"/>
</dbReference>
<keyword evidence="4 5" id="KW-0408">Iron</keyword>
<feature type="binding site" description="axial binding residue" evidence="5">
    <location>
        <position position="450"/>
    </location>
    <ligand>
        <name>heme</name>
        <dbReference type="ChEBI" id="CHEBI:30413"/>
    </ligand>
    <ligandPart>
        <name>Fe</name>
        <dbReference type="ChEBI" id="CHEBI:18248"/>
    </ligandPart>
</feature>
<dbReference type="Pfam" id="PF00067">
    <property type="entry name" value="p450"/>
    <property type="match status" value="2"/>
</dbReference>
<dbReference type="PANTHER" id="PTHR47950">
    <property type="entry name" value="CYTOCHROME P450, FAMILY 76, SUBFAMILY C, POLYPEPTIDE 5-RELATED"/>
    <property type="match status" value="1"/>
</dbReference>
<keyword evidence="6" id="KW-1133">Transmembrane helix</keyword>
<evidence type="ECO:0000256" key="4">
    <source>
        <dbReference type="ARBA" id="ARBA00023004"/>
    </source>
</evidence>
<keyword evidence="6" id="KW-0472">Membrane</keyword>
<accession>A0A9D3ZJE1</accession>
<gene>
    <name evidence="7" type="ORF">J1N35_041414</name>
</gene>
<dbReference type="Gene3D" id="1.10.630.10">
    <property type="entry name" value="Cytochrome P450"/>
    <property type="match status" value="2"/>
</dbReference>
<dbReference type="CDD" id="cd11073">
    <property type="entry name" value="CYP76-like"/>
    <property type="match status" value="2"/>
</dbReference>
<dbReference type="GO" id="GO:0020037">
    <property type="term" value="F:heme binding"/>
    <property type="evidence" value="ECO:0007669"/>
    <property type="project" value="InterPro"/>
</dbReference>
<feature type="transmembrane region" description="Helical" evidence="6">
    <location>
        <begin position="6"/>
        <end position="23"/>
    </location>
</feature>
<dbReference type="SUPFAM" id="SSF48264">
    <property type="entry name" value="Cytochrome P450"/>
    <property type="match status" value="2"/>
</dbReference>
<comment type="cofactor">
    <cofactor evidence="5">
        <name>heme</name>
        <dbReference type="ChEBI" id="CHEBI:30413"/>
    </cofactor>
</comment>
<dbReference type="PRINTS" id="PR00463">
    <property type="entry name" value="EP450I"/>
</dbReference>
<name>A0A9D3ZJE1_9ROSI</name>
<dbReference type="Proteomes" id="UP000828251">
    <property type="component" value="Unassembled WGS sequence"/>
</dbReference>
<reference evidence="7 8" key="1">
    <citation type="journal article" date="2021" name="Plant Biotechnol. J.">
        <title>Multi-omics assisted identification of the key and species-specific regulatory components of drought-tolerant mechanisms in Gossypium stocksii.</title>
        <authorList>
            <person name="Yu D."/>
            <person name="Ke L."/>
            <person name="Zhang D."/>
            <person name="Wu Y."/>
            <person name="Sun Y."/>
            <person name="Mei J."/>
            <person name="Sun J."/>
            <person name="Sun Y."/>
        </authorList>
    </citation>
    <scope>NUCLEOTIDE SEQUENCE [LARGE SCALE GENOMIC DNA]</scope>
    <source>
        <strain evidence="8">cv. E1</strain>
        <tissue evidence="7">Leaf</tissue>
    </source>
</reference>
<feature type="transmembrane region" description="Helical" evidence="6">
    <location>
        <begin position="518"/>
        <end position="538"/>
    </location>
</feature>
<evidence type="ECO:0008006" key="9">
    <source>
        <dbReference type="Google" id="ProtNLM"/>
    </source>
</evidence>
<proteinExistence type="inferred from homology"/>
<evidence type="ECO:0000256" key="1">
    <source>
        <dbReference type="ARBA" id="ARBA00010617"/>
    </source>
</evidence>
<evidence type="ECO:0000313" key="7">
    <source>
        <dbReference type="EMBL" id="KAH1039671.1"/>
    </source>
</evidence>
<dbReference type="PRINTS" id="PR00385">
    <property type="entry name" value="P450"/>
</dbReference>
<evidence type="ECO:0000256" key="3">
    <source>
        <dbReference type="ARBA" id="ARBA00023002"/>
    </source>
</evidence>
<evidence type="ECO:0000313" key="8">
    <source>
        <dbReference type="Proteomes" id="UP000828251"/>
    </source>
</evidence>
<keyword evidence="3" id="KW-0560">Oxidoreductase</keyword>
<feature type="transmembrane region" description="Helical" evidence="6">
    <location>
        <begin position="179"/>
        <end position="196"/>
    </location>
</feature>
<dbReference type="InterPro" id="IPR017972">
    <property type="entry name" value="Cyt_P450_CS"/>
</dbReference>
<evidence type="ECO:0000256" key="6">
    <source>
        <dbReference type="SAM" id="Phobius"/>
    </source>
</evidence>
<dbReference type="PANTHER" id="PTHR47950:SF14">
    <property type="entry name" value="CYTOCHROME P450 76A2-LIKE ISOFORM X1"/>
    <property type="match status" value="1"/>
</dbReference>
<dbReference type="InterPro" id="IPR036396">
    <property type="entry name" value="Cyt_P450_sf"/>
</dbReference>
<organism evidence="7 8">
    <name type="scientific">Gossypium stocksii</name>
    <dbReference type="NCBI Taxonomy" id="47602"/>
    <lineage>
        <taxon>Eukaryota</taxon>
        <taxon>Viridiplantae</taxon>
        <taxon>Streptophyta</taxon>
        <taxon>Embryophyta</taxon>
        <taxon>Tracheophyta</taxon>
        <taxon>Spermatophyta</taxon>
        <taxon>Magnoliopsida</taxon>
        <taxon>eudicotyledons</taxon>
        <taxon>Gunneridae</taxon>
        <taxon>Pentapetalae</taxon>
        <taxon>rosids</taxon>
        <taxon>malvids</taxon>
        <taxon>Malvales</taxon>
        <taxon>Malvaceae</taxon>
        <taxon>Malvoideae</taxon>
        <taxon>Gossypium</taxon>
    </lineage>
</organism>
<keyword evidence="2 5" id="KW-0479">Metal-binding</keyword>
<dbReference type="InterPro" id="IPR002401">
    <property type="entry name" value="Cyt_P450_E_grp-I"/>
</dbReference>
<dbReference type="GO" id="GO:0016705">
    <property type="term" value="F:oxidoreductase activity, acting on paired donors, with incorporation or reduction of molecular oxygen"/>
    <property type="evidence" value="ECO:0007669"/>
    <property type="project" value="InterPro"/>
</dbReference>
<dbReference type="GO" id="GO:0005506">
    <property type="term" value="F:iron ion binding"/>
    <property type="evidence" value="ECO:0007669"/>
    <property type="project" value="InterPro"/>
</dbReference>
<keyword evidence="6" id="KW-0812">Transmembrane</keyword>
<dbReference type="GO" id="GO:0004497">
    <property type="term" value="F:monooxygenase activity"/>
    <property type="evidence" value="ECO:0007669"/>
    <property type="project" value="InterPro"/>
</dbReference>
<keyword evidence="8" id="KW-1185">Reference proteome</keyword>
<keyword evidence="5" id="KW-0349">Heme</keyword>
<comment type="similarity">
    <text evidence="1">Belongs to the cytochrome P450 family.</text>
</comment>
<protein>
    <recommendedName>
        <fullName evidence="9">Cytochrome P450</fullName>
    </recommendedName>
</protein>
<evidence type="ECO:0000256" key="2">
    <source>
        <dbReference type="ARBA" id="ARBA00022723"/>
    </source>
</evidence>
<dbReference type="PROSITE" id="PS00086">
    <property type="entry name" value="CYTOCHROME_P450"/>
    <property type="match status" value="2"/>
</dbReference>
<evidence type="ECO:0000256" key="5">
    <source>
        <dbReference type="PIRSR" id="PIRSR602401-1"/>
    </source>
</evidence>
<dbReference type="OrthoDB" id="1055148at2759"/>
<sequence length="1027" mass="117040">MDLAPGFLLCLTIFASSALFLFIRRRNNSIAGKLPPGPPGWPIFGNIFDLGTMPHRTLTRLRDKYGQVIWLRLGSLNTMVILSTKAATEFFKNHDLTFAERNITETMRAHDYHKSSVALAPYGSYWRVLRRLVTVDMLVNKRINETAYIRRKCIDDMLQWIEDEASKIQGESNRNGIHVARFVFLLTFNLLGNLMLSRDLLDPDSKEGSEFFVVMSRLMDLSGKGNIADFFPWLKWLDPQGLKRKTTKDLGKAIGIVSKFVKQRRGDKKLSDNNKRDFLDLLLEFEGNGKDEPAKFSDQDLNIFILELFMAGSETTSSTVEWAFTELLCNPESMIKVKAELSRVVGPNKRVEENDIQKLHYLNAVIKETFRLHPPLPFLVPRRALQDTEFMGYHIPQNTQVLVNAWAIGRDPEVWDDPLSFKPERFMGSKIDYKGQNYELIPFGAGRRMCAGVALGDRVVHLVLGSLLHHFDWELGGNVTKDTIDMKDSLGVSMRKLEPLLAIPTKTQELGLQKTMDLPPNFLLCFIVFASSALFLFIRRRNNSVTGKLPPGPPGWPIFGNMFDLGTMPHRTLTRLRDKYGQVIWLRLGVVNTMVILSTKAATEFFKNHDLTFAERHVTEIMRAHGYHKSSVALAPYGSYWRVLRRLVTVDMLVNKRINETACVRRKCVDDMLGWIEDEASKIRGESNRNGIHVARFVFLLSLNLLGNLMLSQDLFDPNSKEGSEFFLVILRLMSLSGTGNIADYFPWLKWLDPQGLKRKMNKDLGKAIEIASKFVKQRMEDKKLSENNKRDFLDLLLEFEGNGKDEPAKLSDQNLNVFILELFMAGSETTSSTVEWALTELLCNLESMVKVKAELSRVVGPNKRVEESDIQNLHYLNAVIKETFRLHPPIPFLVPRRALRDTEFMGYHIPQNTQVFVNAWAIGRDPEVWDDPLSFKPERFIGSKIDYKGHNFELIPFGAGRRMCAGVALGERVLHLVLGSLLHHFDWELGGNVTKETIDMGDILGVTMRKLEPLLAIPKMCLKSAD</sequence>
<dbReference type="InterPro" id="IPR001128">
    <property type="entry name" value="Cyt_P450"/>
</dbReference>
<dbReference type="AlphaFoldDB" id="A0A9D3ZJE1"/>